<evidence type="ECO:0000259" key="1">
    <source>
        <dbReference type="Pfam" id="PF12973"/>
    </source>
</evidence>
<dbReference type="Proteomes" id="UP000243106">
    <property type="component" value="Unassembled WGS sequence"/>
</dbReference>
<dbReference type="Gene3D" id="1.10.10.1320">
    <property type="entry name" value="Anti-sigma factor, zinc-finger domain"/>
    <property type="match status" value="1"/>
</dbReference>
<reference evidence="3" key="1">
    <citation type="submission" date="2016-10" db="EMBL/GenBank/DDBJ databases">
        <authorList>
            <person name="Varghese N."/>
            <person name="Submissions S."/>
        </authorList>
    </citation>
    <scope>NUCLEOTIDE SEQUENCE [LARGE SCALE GENOMIC DNA]</scope>
    <source>
        <strain evidence="3">JCM 10271</strain>
    </source>
</reference>
<accession>A0A1I5VIP5</accession>
<dbReference type="Gene3D" id="2.60.120.10">
    <property type="entry name" value="Jelly Rolls"/>
    <property type="match status" value="1"/>
</dbReference>
<proteinExistence type="predicted"/>
<dbReference type="STRING" id="93684.SAMN05421853_101538"/>
<keyword evidence="3" id="KW-1185">Reference proteome</keyword>
<name>A0A1I5VIP5_9RHOB</name>
<dbReference type="NCBIfam" id="TIGR02451">
    <property type="entry name" value="anti_sig_ChrR"/>
    <property type="match status" value="1"/>
</dbReference>
<dbReference type="InterPro" id="IPR012807">
    <property type="entry name" value="Anti-sigma_ChrR"/>
</dbReference>
<dbReference type="SUPFAM" id="SSF51182">
    <property type="entry name" value="RmlC-like cupins"/>
    <property type="match status" value="1"/>
</dbReference>
<dbReference type="InterPro" id="IPR011051">
    <property type="entry name" value="RmlC_Cupin_sf"/>
</dbReference>
<dbReference type="AlphaFoldDB" id="A0A1I5VIP5"/>
<dbReference type="InterPro" id="IPR014710">
    <property type="entry name" value="RmlC-like_jellyroll"/>
</dbReference>
<evidence type="ECO:0000313" key="3">
    <source>
        <dbReference type="Proteomes" id="UP000243106"/>
    </source>
</evidence>
<dbReference type="Pfam" id="PF12973">
    <property type="entry name" value="Cupin_7"/>
    <property type="match status" value="1"/>
</dbReference>
<gene>
    <name evidence="2" type="ORF">SAMN05421853_101538</name>
</gene>
<evidence type="ECO:0000313" key="2">
    <source>
        <dbReference type="EMBL" id="SFQ07301.1"/>
    </source>
</evidence>
<sequence length="219" mass="23250">MSVPMIRHHLPDSLLMAYSTGTLPEAFDLAIATHLSLCDACRAAAESYDALGGALLEETDDKVEMTSGAFDALMARLGESSAPEPATKRPRDPVLPEPLASYVGGELEAARWRPVGRGVRQAMIPLTDKSATARLLHIPAGTAVPDHGHRGTEITLVLQGAFTDADGTFARGDVEVATDELDHMPVADIAEDCICLAVTDAPLQFKALLPRIAQPFLGI</sequence>
<feature type="domain" description="ChrR-like cupin" evidence="1">
    <location>
        <begin position="106"/>
        <end position="197"/>
    </location>
</feature>
<organism evidence="2 3">
    <name type="scientific">Roseivivax halotolerans</name>
    <dbReference type="NCBI Taxonomy" id="93684"/>
    <lineage>
        <taxon>Bacteria</taxon>
        <taxon>Pseudomonadati</taxon>
        <taxon>Pseudomonadota</taxon>
        <taxon>Alphaproteobacteria</taxon>
        <taxon>Rhodobacterales</taxon>
        <taxon>Roseobacteraceae</taxon>
        <taxon>Roseivivax</taxon>
    </lineage>
</organism>
<protein>
    <submittedName>
        <fullName evidence="2">Putative transcriptional regulator</fullName>
    </submittedName>
</protein>
<dbReference type="CDD" id="cd20301">
    <property type="entry name" value="cupin_ChrR"/>
    <property type="match status" value="1"/>
</dbReference>
<dbReference type="InterPro" id="IPR025979">
    <property type="entry name" value="ChrR-like_cupin_dom"/>
</dbReference>
<dbReference type="EMBL" id="FOXV01000001">
    <property type="protein sequence ID" value="SFQ07301.1"/>
    <property type="molecule type" value="Genomic_DNA"/>
</dbReference>
<dbReference type="InterPro" id="IPR041916">
    <property type="entry name" value="Anti_sigma_zinc_sf"/>
</dbReference>